<dbReference type="AlphaFoldDB" id="A0A0R3U027"/>
<keyword evidence="3" id="KW-1185">Reference proteome</keyword>
<evidence type="ECO:0000313" key="2">
    <source>
        <dbReference type="EMBL" id="VDO15974.1"/>
    </source>
</evidence>
<reference evidence="4" key="1">
    <citation type="submission" date="2017-02" db="UniProtKB">
        <authorList>
            <consortium name="WormBaseParasite"/>
        </authorList>
    </citation>
    <scope>IDENTIFICATION</scope>
</reference>
<accession>A0A0R3U027</accession>
<feature type="compositionally biased region" description="Low complexity" evidence="1">
    <location>
        <begin position="124"/>
        <end position="140"/>
    </location>
</feature>
<evidence type="ECO:0000256" key="1">
    <source>
        <dbReference type="SAM" id="MobiDB-lite"/>
    </source>
</evidence>
<organism evidence="4">
    <name type="scientific">Rodentolepis nana</name>
    <name type="common">Dwarf tapeworm</name>
    <name type="synonym">Hymenolepis nana</name>
    <dbReference type="NCBI Taxonomy" id="102285"/>
    <lineage>
        <taxon>Eukaryota</taxon>
        <taxon>Metazoa</taxon>
        <taxon>Spiralia</taxon>
        <taxon>Lophotrochozoa</taxon>
        <taxon>Platyhelminthes</taxon>
        <taxon>Cestoda</taxon>
        <taxon>Eucestoda</taxon>
        <taxon>Cyclophyllidea</taxon>
        <taxon>Hymenolepididae</taxon>
        <taxon>Rodentolepis</taxon>
    </lineage>
</organism>
<protein>
    <submittedName>
        <fullName evidence="2 4">Uncharacterized protein</fullName>
    </submittedName>
</protein>
<dbReference type="WBParaSite" id="HNAJ_0001347601-mRNA-1">
    <property type="protein sequence ID" value="HNAJ_0001347601-mRNA-1"/>
    <property type="gene ID" value="HNAJ_0001347601"/>
</dbReference>
<dbReference type="EMBL" id="UZAE01015453">
    <property type="protein sequence ID" value="VDO15974.1"/>
    <property type="molecule type" value="Genomic_DNA"/>
</dbReference>
<evidence type="ECO:0000313" key="3">
    <source>
        <dbReference type="Proteomes" id="UP000278807"/>
    </source>
</evidence>
<gene>
    <name evidence="2" type="ORF">HNAJ_LOCUS13450</name>
</gene>
<evidence type="ECO:0000313" key="4">
    <source>
        <dbReference type="WBParaSite" id="HNAJ_0001347601-mRNA-1"/>
    </source>
</evidence>
<sequence>MSFQLSIRSCWQIGSGIGPSDENKLSMATVFDEIERSSKEPSSRYSISNQLDCTVSTAPTCSSSAPLKSTLAVPQDTFSCSPNFSNSHHRSSRFTPHGNCMTPENPLSINTSSPPLHAFKQFQSNDTSSNSVHSSKSYQF</sequence>
<dbReference type="Proteomes" id="UP000278807">
    <property type="component" value="Unassembled WGS sequence"/>
</dbReference>
<reference evidence="2 3" key="2">
    <citation type="submission" date="2018-11" db="EMBL/GenBank/DDBJ databases">
        <authorList>
            <consortium name="Pathogen Informatics"/>
        </authorList>
    </citation>
    <scope>NUCLEOTIDE SEQUENCE [LARGE SCALE GENOMIC DNA]</scope>
</reference>
<proteinExistence type="predicted"/>
<feature type="compositionally biased region" description="Polar residues" evidence="1">
    <location>
        <begin position="105"/>
        <end position="114"/>
    </location>
</feature>
<name>A0A0R3U027_RODNA</name>
<feature type="region of interest" description="Disordered" evidence="1">
    <location>
        <begin position="83"/>
        <end position="140"/>
    </location>
</feature>